<dbReference type="AlphaFoldDB" id="A0A5I6WL37"/>
<dbReference type="EMBL" id="DAAQLY010000001">
    <property type="protein sequence ID" value="HAD9886175.1"/>
    <property type="molecule type" value="Genomic_DNA"/>
</dbReference>
<evidence type="ECO:0000313" key="2">
    <source>
        <dbReference type="EMBL" id="ECG6842330.1"/>
    </source>
</evidence>
<protein>
    <submittedName>
        <fullName evidence="2">Uncharacterized protein</fullName>
    </submittedName>
</protein>
<dbReference type="EMBL" id="AAHJXE010000002">
    <property type="protein sequence ID" value="EBX0215412.1"/>
    <property type="molecule type" value="Genomic_DNA"/>
</dbReference>
<evidence type="ECO:0000313" key="1">
    <source>
        <dbReference type="EMBL" id="EBX0215412.1"/>
    </source>
</evidence>
<dbReference type="EMBL" id="AAIPET010000005">
    <property type="protein sequence ID" value="ECG6842330.1"/>
    <property type="molecule type" value="Genomic_DNA"/>
</dbReference>
<comment type="caution">
    <text evidence="2">The sequence shown here is derived from an EMBL/GenBank/DDBJ whole genome shotgun (WGS) entry which is preliminary data.</text>
</comment>
<sequence length="398" mass="46997">MDSHRDELENKCASLDFLQSTADMCFSNLTEWANYTIFNKHQGELTYDLILDERVNARVISYVHHPYKVKIEVTYGMLRAIYKECLAYPAYCKKLEEDGWEFNAFDDEFEGAQLLFSGGVPSRIVKSDFVDAFLSLMEKEKDSTEGSYFSEDDYICRFTMYECMLSWVFFHELSHHVQGHYKFKKNNASGIHKEFLEVGDENDSNEIDSQLREILADMEGLYLTFRMMLKNNVFMPSNVYCLLYAQSSLFNLFYYNNPLVYDSLTNHNISHPHPKVRNKYLHLLFITIMSWDLQNPEYFSLREDFLRGFDYYTVKSSFLAGMIWSIRHQDNYDPNIIPDFLSFDRPDDIDFSSDYYKQLVISAITHIEEIERQHLINDEQDCLFKVIDVKGFFGFLSL</sequence>
<reference evidence="3" key="2">
    <citation type="submission" date="2019-01" db="EMBL/GenBank/DDBJ databases">
        <authorList>
            <consortium name="NCBI Pathogen Detection Project"/>
        </authorList>
    </citation>
    <scope>NUCLEOTIDE SEQUENCE</scope>
    <source>
        <strain evidence="3">Sam_f9e39395-c0eb-484c-8395-e668deecbaab</strain>
    </source>
</reference>
<reference evidence="2" key="3">
    <citation type="submission" date="2019-03" db="EMBL/GenBank/DDBJ databases">
        <authorList>
            <person name="Ashton P.M."/>
            <person name="Dallman T."/>
            <person name="Nair S."/>
            <person name="De Pinna E."/>
            <person name="Peters T."/>
            <person name="Grant K."/>
        </authorList>
    </citation>
    <scope>NUCLEOTIDE SEQUENCE</scope>
    <source>
        <strain evidence="1">484126</strain>
        <strain evidence="2">707197</strain>
    </source>
</reference>
<dbReference type="RefSeq" id="WP_097337814.1">
    <property type="nucleotide sequence ID" value="NZ_JBLKTV010000011.1"/>
</dbReference>
<gene>
    <name evidence="1" type="ORF">DQT01_03355</name>
    <name evidence="2" type="ORF">E3354_06955</name>
    <name evidence="3" type="ORF">G2205_02405</name>
</gene>
<accession>A0A5I6WL37</accession>
<organism evidence="2">
    <name type="scientific">Salmonella enterica subsp. enterica serovar Brandenburg</name>
    <dbReference type="NCBI Taxonomy" id="149387"/>
    <lineage>
        <taxon>Bacteria</taxon>
        <taxon>Pseudomonadati</taxon>
        <taxon>Pseudomonadota</taxon>
        <taxon>Gammaproteobacteria</taxon>
        <taxon>Enterobacterales</taxon>
        <taxon>Enterobacteriaceae</taxon>
        <taxon>Salmonella</taxon>
    </lineage>
</organism>
<proteinExistence type="predicted"/>
<reference evidence="3" key="1">
    <citation type="journal article" date="2018" name="Genome Biol.">
        <title>SKESA: strategic k-mer extension for scrupulous assemblies.</title>
        <authorList>
            <person name="Souvorov A."/>
            <person name="Agarwala R."/>
            <person name="Lipman D.J."/>
        </authorList>
    </citation>
    <scope>NUCLEOTIDE SEQUENCE</scope>
    <source>
        <strain evidence="3">Sam_f9e39395-c0eb-484c-8395-e668deecbaab</strain>
    </source>
</reference>
<evidence type="ECO:0000313" key="3">
    <source>
        <dbReference type="EMBL" id="HAD9886175.1"/>
    </source>
</evidence>
<name>A0A5I6WL37_SALET</name>